<dbReference type="SFLD" id="SFLDS00029">
    <property type="entry name" value="Radical_SAM"/>
    <property type="match status" value="1"/>
</dbReference>
<dbReference type="Pfam" id="PF04055">
    <property type="entry name" value="Radical_SAM"/>
    <property type="match status" value="1"/>
</dbReference>
<dbReference type="EMBL" id="JACHJV010000002">
    <property type="protein sequence ID" value="MBB4927997.1"/>
    <property type="molecule type" value="Genomic_DNA"/>
</dbReference>
<keyword evidence="2" id="KW-0479">Metal-binding</keyword>
<dbReference type="InterPro" id="IPR013785">
    <property type="entry name" value="Aldolase_TIM"/>
</dbReference>
<protein>
    <submittedName>
        <fullName evidence="6">MoaA/NifB/PqqE/SkfB family radical SAM enzyme</fullName>
    </submittedName>
</protein>
<reference evidence="6 7" key="1">
    <citation type="submission" date="2020-08" db="EMBL/GenBank/DDBJ databases">
        <title>Sequencing the genomes of 1000 actinobacteria strains.</title>
        <authorList>
            <person name="Klenk H.-P."/>
        </authorList>
    </citation>
    <scope>NUCLEOTIDE SEQUENCE [LARGE SCALE GENOMIC DNA]</scope>
    <source>
        <strain evidence="6 7">DSM 41654</strain>
    </source>
</reference>
<dbReference type="CDD" id="cd01335">
    <property type="entry name" value="Radical_SAM"/>
    <property type="match status" value="1"/>
</dbReference>
<dbReference type="PANTHER" id="PTHR11228:SF7">
    <property type="entry name" value="PQQA PEPTIDE CYCLASE"/>
    <property type="match status" value="1"/>
</dbReference>
<organism evidence="6 7">
    <name type="scientific">Kitasatospora kifunensis</name>
    <name type="common">Streptomyces kifunensis</name>
    <dbReference type="NCBI Taxonomy" id="58351"/>
    <lineage>
        <taxon>Bacteria</taxon>
        <taxon>Bacillati</taxon>
        <taxon>Actinomycetota</taxon>
        <taxon>Actinomycetes</taxon>
        <taxon>Kitasatosporales</taxon>
        <taxon>Streptomycetaceae</taxon>
        <taxon>Kitasatospora</taxon>
    </lineage>
</organism>
<dbReference type="Proteomes" id="UP000540506">
    <property type="component" value="Unassembled WGS sequence"/>
</dbReference>
<evidence type="ECO:0000256" key="2">
    <source>
        <dbReference type="ARBA" id="ARBA00022723"/>
    </source>
</evidence>
<gene>
    <name evidence="6" type="ORF">FHR34_007092</name>
</gene>
<dbReference type="PANTHER" id="PTHR11228">
    <property type="entry name" value="RADICAL SAM DOMAIN PROTEIN"/>
    <property type="match status" value="1"/>
</dbReference>
<dbReference type="GO" id="GO:0046872">
    <property type="term" value="F:metal ion binding"/>
    <property type="evidence" value="ECO:0007669"/>
    <property type="project" value="UniProtKB-KW"/>
</dbReference>
<dbReference type="AlphaFoldDB" id="A0A7W7R9M3"/>
<dbReference type="SUPFAM" id="SSF102114">
    <property type="entry name" value="Radical SAM enzymes"/>
    <property type="match status" value="1"/>
</dbReference>
<keyword evidence="3" id="KW-0408">Iron</keyword>
<feature type="domain" description="Radical SAM core" evidence="5">
    <location>
        <begin position="56"/>
        <end position="269"/>
    </location>
</feature>
<keyword evidence="4" id="KW-0411">Iron-sulfur</keyword>
<evidence type="ECO:0000256" key="1">
    <source>
        <dbReference type="ARBA" id="ARBA00022691"/>
    </source>
</evidence>
<dbReference type="GO" id="GO:0003824">
    <property type="term" value="F:catalytic activity"/>
    <property type="evidence" value="ECO:0007669"/>
    <property type="project" value="InterPro"/>
</dbReference>
<dbReference type="Gene3D" id="3.20.20.70">
    <property type="entry name" value="Aldolase class I"/>
    <property type="match status" value="1"/>
</dbReference>
<evidence type="ECO:0000256" key="4">
    <source>
        <dbReference type="ARBA" id="ARBA00023014"/>
    </source>
</evidence>
<sequence>MIRFFAAASIDGTTVVHDPAVGSNHLPPQPVPLGRVALDERQVAAWPEADPARLRPSAPLSMCWSPIVRCNLACPHCLDDKTVRESTSTERQALAGHIAVSGVLGVDISGGEPLLLGDLPHLARAIREHGRAVVSCTTNGWHLARRAEELTGAIDAVRVSLDGATEATHNTWRGEESFQRAVTGIRGAVRTGLRVQLQMVLMRSTHHEAQALLDLAAQLGAGGVTFLQMLPIGDGASIAAEQMLTDDQARDTFSALDIPDGIRVRLRTRGSADGFTVLRADGYAWRNTGGATAITAFIPVTGPQDLRLPTVRSGS</sequence>
<comment type="caution">
    <text evidence="6">The sequence shown here is derived from an EMBL/GenBank/DDBJ whole genome shotgun (WGS) entry which is preliminary data.</text>
</comment>
<dbReference type="InterPro" id="IPR058240">
    <property type="entry name" value="rSAM_sf"/>
</dbReference>
<keyword evidence="1" id="KW-0949">S-adenosyl-L-methionine</keyword>
<dbReference type="SFLD" id="SFLDG01067">
    <property type="entry name" value="SPASM/twitch_domain_containing"/>
    <property type="match status" value="1"/>
</dbReference>
<accession>A0A7W7R9M3</accession>
<dbReference type="InterPro" id="IPR007197">
    <property type="entry name" value="rSAM"/>
</dbReference>
<dbReference type="GO" id="GO:0051536">
    <property type="term" value="F:iron-sulfur cluster binding"/>
    <property type="evidence" value="ECO:0007669"/>
    <property type="project" value="UniProtKB-KW"/>
</dbReference>
<keyword evidence="7" id="KW-1185">Reference proteome</keyword>
<evidence type="ECO:0000313" key="6">
    <source>
        <dbReference type="EMBL" id="MBB4927997.1"/>
    </source>
</evidence>
<dbReference type="InterPro" id="IPR050377">
    <property type="entry name" value="Radical_SAM_PqqE_MftC-like"/>
</dbReference>
<evidence type="ECO:0000259" key="5">
    <source>
        <dbReference type="PROSITE" id="PS51918"/>
    </source>
</evidence>
<dbReference type="PROSITE" id="PS51918">
    <property type="entry name" value="RADICAL_SAM"/>
    <property type="match status" value="1"/>
</dbReference>
<proteinExistence type="predicted"/>
<evidence type="ECO:0000313" key="7">
    <source>
        <dbReference type="Proteomes" id="UP000540506"/>
    </source>
</evidence>
<evidence type="ECO:0000256" key="3">
    <source>
        <dbReference type="ARBA" id="ARBA00023004"/>
    </source>
</evidence>
<name>A0A7W7R9M3_KITKI</name>
<dbReference type="RefSeq" id="WP_221522561.1">
    <property type="nucleotide sequence ID" value="NZ_JACHJV010000002.1"/>
</dbReference>